<gene>
    <name evidence="2" type="ORF">CRENBAI_020404</name>
</gene>
<evidence type="ECO:0000313" key="2">
    <source>
        <dbReference type="EMBL" id="KAK5618241.1"/>
    </source>
</evidence>
<accession>A0AAV9SAA8</accession>
<feature type="region of interest" description="Disordered" evidence="1">
    <location>
        <begin position="71"/>
        <end position="92"/>
    </location>
</feature>
<feature type="region of interest" description="Disordered" evidence="1">
    <location>
        <begin position="1"/>
        <end position="29"/>
    </location>
</feature>
<keyword evidence="3" id="KW-1185">Reference proteome</keyword>
<dbReference type="EMBL" id="JAHHUM010000631">
    <property type="protein sequence ID" value="KAK5618241.1"/>
    <property type="molecule type" value="Genomic_DNA"/>
</dbReference>
<organism evidence="2 3">
    <name type="scientific">Crenichthys baileyi</name>
    <name type="common">White River springfish</name>
    <dbReference type="NCBI Taxonomy" id="28760"/>
    <lineage>
        <taxon>Eukaryota</taxon>
        <taxon>Metazoa</taxon>
        <taxon>Chordata</taxon>
        <taxon>Craniata</taxon>
        <taxon>Vertebrata</taxon>
        <taxon>Euteleostomi</taxon>
        <taxon>Actinopterygii</taxon>
        <taxon>Neopterygii</taxon>
        <taxon>Teleostei</taxon>
        <taxon>Neoteleostei</taxon>
        <taxon>Acanthomorphata</taxon>
        <taxon>Ovalentaria</taxon>
        <taxon>Atherinomorphae</taxon>
        <taxon>Cyprinodontiformes</taxon>
        <taxon>Goodeidae</taxon>
        <taxon>Crenichthys</taxon>
    </lineage>
</organism>
<proteinExistence type="predicted"/>
<comment type="caution">
    <text evidence="2">The sequence shown here is derived from an EMBL/GenBank/DDBJ whole genome shotgun (WGS) entry which is preliminary data.</text>
</comment>
<dbReference type="AlphaFoldDB" id="A0AAV9SAA8"/>
<protein>
    <submittedName>
        <fullName evidence="2">Uncharacterized protein</fullName>
    </submittedName>
</protein>
<evidence type="ECO:0000313" key="3">
    <source>
        <dbReference type="Proteomes" id="UP001311232"/>
    </source>
</evidence>
<feature type="compositionally biased region" description="Basic and acidic residues" evidence="1">
    <location>
        <begin position="16"/>
        <end position="29"/>
    </location>
</feature>
<evidence type="ECO:0000256" key="1">
    <source>
        <dbReference type="SAM" id="MobiDB-lite"/>
    </source>
</evidence>
<dbReference type="Proteomes" id="UP001311232">
    <property type="component" value="Unassembled WGS sequence"/>
</dbReference>
<reference evidence="2 3" key="1">
    <citation type="submission" date="2021-06" db="EMBL/GenBank/DDBJ databases">
        <authorList>
            <person name="Palmer J.M."/>
        </authorList>
    </citation>
    <scope>NUCLEOTIDE SEQUENCE [LARGE SCALE GENOMIC DNA]</scope>
    <source>
        <strain evidence="2 3">MEX-2019</strain>
        <tissue evidence="2">Muscle</tissue>
    </source>
</reference>
<sequence>MSPHPGERKTKRKRAGMIERETGRWRDGDEGGACSACLDVNNAPEGAAANCQLLIFVVSFNHLRLHLPPLDPPNPPSTLHLTPPTPPPTHHAKKRMNILHICLPARPPSPLCAPNSQTV</sequence>
<name>A0AAV9SAA8_9TELE</name>